<dbReference type="STRING" id="61819.ENSACIP00000013366"/>
<dbReference type="AlphaFoldDB" id="A0A3Q0RRP7"/>
<dbReference type="Ensembl" id="ENSACIT00000013732.1">
    <property type="protein sequence ID" value="ENSACIP00000013366.1"/>
    <property type="gene ID" value="ENSACIG00000010401.1"/>
</dbReference>
<dbReference type="PANTHER" id="PTHR11860:SF87">
    <property type="entry name" value="CMRF35-LIKE MOLECULE 8"/>
    <property type="match status" value="1"/>
</dbReference>
<dbReference type="Gene3D" id="2.60.40.10">
    <property type="entry name" value="Immunoglobulins"/>
    <property type="match status" value="1"/>
</dbReference>
<feature type="domain" description="Immunoglobulin V-set" evidence="4">
    <location>
        <begin position="11"/>
        <end position="111"/>
    </location>
</feature>
<evidence type="ECO:0000259" key="4">
    <source>
        <dbReference type="Pfam" id="PF07686"/>
    </source>
</evidence>
<evidence type="ECO:0000313" key="5">
    <source>
        <dbReference type="Ensembl" id="ENSACIP00000013366.1"/>
    </source>
</evidence>
<sequence>IHLSLFDLQFLNCQQRSLMIGQNFSYWCKYDDDSLLTKFICKGDDPSTCQPLVNTTNTEMNMKFSMTDNKQKKNISITMREVTVNDSGTYWCGSESTDRRRFFIHKLSVTVGESCSYLTLPASVSPFKLYQETELKSCCYSFTING</sequence>
<proteinExistence type="predicted"/>
<keyword evidence="3" id="KW-0472">Membrane</keyword>
<protein>
    <recommendedName>
        <fullName evidence="4">Immunoglobulin V-set domain-containing protein</fullName>
    </recommendedName>
</protein>
<name>A0A3Q0RRP7_AMPCI</name>
<organism evidence="5 6">
    <name type="scientific">Amphilophus citrinellus</name>
    <name type="common">Midas cichlid</name>
    <name type="synonym">Cichlasoma citrinellum</name>
    <dbReference type="NCBI Taxonomy" id="61819"/>
    <lineage>
        <taxon>Eukaryota</taxon>
        <taxon>Metazoa</taxon>
        <taxon>Chordata</taxon>
        <taxon>Craniata</taxon>
        <taxon>Vertebrata</taxon>
        <taxon>Euteleostomi</taxon>
        <taxon>Actinopterygii</taxon>
        <taxon>Neopterygii</taxon>
        <taxon>Teleostei</taxon>
        <taxon>Neoteleostei</taxon>
        <taxon>Acanthomorphata</taxon>
        <taxon>Ovalentaria</taxon>
        <taxon>Cichlomorphae</taxon>
        <taxon>Cichliformes</taxon>
        <taxon>Cichlidae</taxon>
        <taxon>New World cichlids</taxon>
        <taxon>Cichlasomatinae</taxon>
        <taxon>Heroini</taxon>
        <taxon>Amphilophus</taxon>
    </lineage>
</organism>
<evidence type="ECO:0000313" key="6">
    <source>
        <dbReference type="Proteomes" id="UP000261340"/>
    </source>
</evidence>
<dbReference type="InterPro" id="IPR036179">
    <property type="entry name" value="Ig-like_dom_sf"/>
</dbReference>
<evidence type="ECO:0000256" key="1">
    <source>
        <dbReference type="ARBA" id="ARBA00004370"/>
    </source>
</evidence>
<comment type="subcellular location">
    <subcellularLocation>
        <location evidence="1">Membrane</location>
    </subcellularLocation>
</comment>
<keyword evidence="6" id="KW-1185">Reference proteome</keyword>
<reference evidence="5" key="1">
    <citation type="submission" date="2025-08" db="UniProtKB">
        <authorList>
            <consortium name="Ensembl"/>
        </authorList>
    </citation>
    <scope>IDENTIFICATION</scope>
</reference>
<dbReference type="PANTHER" id="PTHR11860">
    <property type="entry name" value="POLYMERIC-IMMUNOGLOBULIN RECEPTOR"/>
    <property type="match status" value="1"/>
</dbReference>
<reference evidence="5" key="2">
    <citation type="submission" date="2025-09" db="UniProtKB">
        <authorList>
            <consortium name="Ensembl"/>
        </authorList>
    </citation>
    <scope>IDENTIFICATION</scope>
</reference>
<dbReference type="InterPro" id="IPR050671">
    <property type="entry name" value="CD300_family_receptors"/>
</dbReference>
<dbReference type="GeneTree" id="ENSGT00720000109813"/>
<evidence type="ECO:0000256" key="2">
    <source>
        <dbReference type="ARBA" id="ARBA00022692"/>
    </source>
</evidence>
<accession>A0A3Q0RRP7</accession>
<dbReference type="Proteomes" id="UP000261340">
    <property type="component" value="Unplaced"/>
</dbReference>
<dbReference type="InterPro" id="IPR013783">
    <property type="entry name" value="Ig-like_fold"/>
</dbReference>
<dbReference type="GO" id="GO:0004888">
    <property type="term" value="F:transmembrane signaling receptor activity"/>
    <property type="evidence" value="ECO:0007669"/>
    <property type="project" value="TreeGrafter"/>
</dbReference>
<dbReference type="Pfam" id="PF07686">
    <property type="entry name" value="V-set"/>
    <property type="match status" value="1"/>
</dbReference>
<dbReference type="GO" id="GO:0005886">
    <property type="term" value="C:plasma membrane"/>
    <property type="evidence" value="ECO:0007669"/>
    <property type="project" value="TreeGrafter"/>
</dbReference>
<dbReference type="InterPro" id="IPR013106">
    <property type="entry name" value="Ig_V-set"/>
</dbReference>
<dbReference type="SUPFAM" id="SSF48726">
    <property type="entry name" value="Immunoglobulin"/>
    <property type="match status" value="1"/>
</dbReference>
<dbReference type="OMA" id="SITMREV"/>
<evidence type="ECO:0000256" key="3">
    <source>
        <dbReference type="ARBA" id="ARBA00023136"/>
    </source>
</evidence>
<keyword evidence="2" id="KW-0812">Transmembrane</keyword>